<dbReference type="AlphaFoldDB" id="A0A5Y1WJF2"/>
<comment type="similarity">
    <text evidence="1 5">Belongs to the peptidase S8 family.</text>
</comment>
<evidence type="ECO:0000259" key="6">
    <source>
        <dbReference type="Pfam" id="PF00082"/>
    </source>
</evidence>
<dbReference type="EMBL" id="AAIAJV010000025">
    <property type="protein sequence ID" value="ECC1608109.1"/>
    <property type="molecule type" value="Genomic_DNA"/>
</dbReference>
<comment type="caution">
    <text evidence="7">The sequence shown here is derived from an EMBL/GenBank/DDBJ whole genome shotgun (WGS) entry which is preliminary data.</text>
</comment>
<dbReference type="Gene3D" id="3.40.50.200">
    <property type="entry name" value="Peptidase S8/S53 domain"/>
    <property type="match status" value="1"/>
</dbReference>
<feature type="active site" description="Charge relay system" evidence="5">
    <location>
        <position position="273"/>
    </location>
</feature>
<accession>A0A5Y1WJF2</accession>
<dbReference type="CDD" id="cd04847">
    <property type="entry name" value="Peptidases_S8_Subtilisin_like_2"/>
    <property type="match status" value="1"/>
</dbReference>
<keyword evidence="3 5" id="KW-0378">Hydrolase</keyword>
<evidence type="ECO:0000256" key="4">
    <source>
        <dbReference type="ARBA" id="ARBA00022825"/>
    </source>
</evidence>
<gene>
    <name evidence="7" type="ORF">FNI14_19385</name>
</gene>
<sequence>MEKQNNPVQIVRISDSDHKKINYDNFAPKTVVFGDGATQEVRARLAEQTSESINYFSDEFKSWPGLAGIVKVTLKEEALAKSHRPLNLFSSRTCPIVGSLDFGELLVSATRVGLNNLQTRLLNGKGKKVIANISAIEKIEPFSLDDCLNGSELDHILSSSTRGERLKIRLFDHYSEEKNNQLRLALEQFANENNIRLKKLNYGSSHDLISASTEDKETVKKLTKFIGLRSISTIPVFKVSDLYLQTTPVGIADEQLFPAPQTDVDYPIVGVIDSGICPNSSLIAPWVIARESYVPDGFEDYSHGTMVAALIVNSQSLNHQDARFPSTHARIVDVNVFPKGGTTTEDELVAIIEDVVPKYPQVKVWNLSLGGNDPVHNTDFSDFAHFLDEMHDKYGCLFVVAAGNQNNYEQWPTARGHAGINRISSPGDSIRALTVGSLAHKETPLSLSRIDEASPFSRIGPGPSCIPKPEITHYGGNVTAKGAFAQIGILSLGPNNMLCETIGTSFATPIASSIAAHLHHFLSQGGKVEVPTERIKALMVHSSLLGGKVTTDTINHKGFGRPGDIIDHLYCDPNCMTMVFETDVRHGGFEFERFPFPIPDCLNTDDGKYKGEVLMTLVYSPEIDKNYSSEYCRTNVDVGMGSYNRDEEGIRRFNSMIPAAPKDIKDLYERSRVENGFKWSPVKAYHKISTRGINVGDWRLKLSVLRRAEMAMPERPQRATLVLSLRGLEPNQPVYNETIHKINQLGWITVDIDQHVRIRT</sequence>
<evidence type="ECO:0000256" key="3">
    <source>
        <dbReference type="ARBA" id="ARBA00022801"/>
    </source>
</evidence>
<dbReference type="GO" id="GO:0006508">
    <property type="term" value="P:proteolysis"/>
    <property type="evidence" value="ECO:0007669"/>
    <property type="project" value="UniProtKB-KW"/>
</dbReference>
<dbReference type="InterPro" id="IPR036852">
    <property type="entry name" value="Peptidase_S8/S53_dom_sf"/>
</dbReference>
<organism evidence="7">
    <name type="scientific">Salmonella enterica subsp. salamae</name>
    <dbReference type="NCBI Taxonomy" id="59202"/>
    <lineage>
        <taxon>Bacteria</taxon>
        <taxon>Pseudomonadati</taxon>
        <taxon>Pseudomonadota</taxon>
        <taxon>Gammaproteobacteria</taxon>
        <taxon>Enterobacterales</taxon>
        <taxon>Enterobacteriaceae</taxon>
        <taxon>Salmonella</taxon>
    </lineage>
</organism>
<dbReference type="InterPro" id="IPR000209">
    <property type="entry name" value="Peptidase_S8/S53_dom"/>
</dbReference>
<dbReference type="SUPFAM" id="SSF52743">
    <property type="entry name" value="Subtilisin-like"/>
    <property type="match status" value="1"/>
</dbReference>
<evidence type="ECO:0000256" key="1">
    <source>
        <dbReference type="ARBA" id="ARBA00011073"/>
    </source>
</evidence>
<keyword evidence="2 5" id="KW-0645">Protease</keyword>
<feature type="active site" description="Charge relay system" evidence="5">
    <location>
        <position position="303"/>
    </location>
</feature>
<evidence type="ECO:0000313" key="7">
    <source>
        <dbReference type="EMBL" id="ECC1608109.1"/>
    </source>
</evidence>
<dbReference type="PROSITE" id="PS51892">
    <property type="entry name" value="SUBTILASE"/>
    <property type="match status" value="1"/>
</dbReference>
<dbReference type="PANTHER" id="PTHR43806:SF11">
    <property type="entry name" value="CEREVISIN-RELATED"/>
    <property type="match status" value="1"/>
</dbReference>
<evidence type="ECO:0000256" key="5">
    <source>
        <dbReference type="PROSITE-ProRule" id="PRU01240"/>
    </source>
</evidence>
<feature type="domain" description="Peptidase S8/S53" evidence="6">
    <location>
        <begin position="268"/>
        <end position="547"/>
    </location>
</feature>
<dbReference type="InterPro" id="IPR049955">
    <property type="entry name" value="IteS-like"/>
</dbReference>
<reference evidence="7" key="1">
    <citation type="submission" date="2019-07" db="EMBL/GenBank/DDBJ databases">
        <authorList>
            <person name="Ashton P.M."/>
            <person name="Dallman T."/>
            <person name="Nair S."/>
            <person name="De Pinna E."/>
            <person name="Peters T."/>
            <person name="Grant K."/>
        </authorList>
    </citation>
    <scope>NUCLEOTIDE SEQUENCE</scope>
    <source>
        <strain evidence="7">646013</strain>
    </source>
</reference>
<keyword evidence="4 5" id="KW-0720">Serine protease</keyword>
<dbReference type="InterPro" id="IPR050131">
    <property type="entry name" value="Peptidase_S8_subtilisin-like"/>
</dbReference>
<name>A0A5Y1WJF2_SALER</name>
<dbReference type="PANTHER" id="PTHR43806">
    <property type="entry name" value="PEPTIDASE S8"/>
    <property type="match status" value="1"/>
</dbReference>
<protein>
    <submittedName>
        <fullName evidence="7">S8 family peptidase</fullName>
    </submittedName>
</protein>
<feature type="active site" description="Charge relay system" evidence="5">
    <location>
        <position position="505"/>
    </location>
</feature>
<evidence type="ECO:0000256" key="2">
    <source>
        <dbReference type="ARBA" id="ARBA00022670"/>
    </source>
</evidence>
<dbReference type="GO" id="GO:0004252">
    <property type="term" value="F:serine-type endopeptidase activity"/>
    <property type="evidence" value="ECO:0007669"/>
    <property type="project" value="UniProtKB-UniRule"/>
</dbReference>
<dbReference type="NCBIfam" id="NF042956">
    <property type="entry name" value="IteS_antiphage"/>
    <property type="match status" value="1"/>
</dbReference>
<dbReference type="Pfam" id="PF00082">
    <property type="entry name" value="Peptidase_S8"/>
    <property type="match status" value="1"/>
</dbReference>
<proteinExistence type="inferred from homology"/>
<dbReference type="InterPro" id="IPR034074">
    <property type="entry name" value="Y4bN_pept_dom"/>
</dbReference>